<dbReference type="Proteomes" id="UP000886289">
    <property type="component" value="Unassembled WGS sequence"/>
</dbReference>
<evidence type="ECO:0000256" key="1">
    <source>
        <dbReference type="ARBA" id="ARBA00002254"/>
    </source>
</evidence>
<keyword evidence="11" id="KW-0966">Cell projection</keyword>
<keyword evidence="6 10" id="KW-0812">Transmembrane</keyword>
<evidence type="ECO:0000256" key="6">
    <source>
        <dbReference type="ARBA" id="ARBA00022692"/>
    </source>
</evidence>
<dbReference type="EMBL" id="DRBS01000313">
    <property type="protein sequence ID" value="HDD44871.1"/>
    <property type="molecule type" value="Genomic_DNA"/>
</dbReference>
<dbReference type="GO" id="GO:0006935">
    <property type="term" value="P:chemotaxis"/>
    <property type="evidence" value="ECO:0007669"/>
    <property type="project" value="UniProtKB-KW"/>
</dbReference>
<feature type="transmembrane region" description="Helical" evidence="10">
    <location>
        <begin position="16"/>
        <end position="39"/>
    </location>
</feature>
<evidence type="ECO:0000256" key="10">
    <source>
        <dbReference type="RuleBase" id="RU364125"/>
    </source>
</evidence>
<name>A0A7C0YAD9_DESA2</name>
<keyword evidence="11" id="KW-0969">Cilium</keyword>
<dbReference type="GO" id="GO:0009425">
    <property type="term" value="C:bacterial-type flagellum basal body"/>
    <property type="evidence" value="ECO:0007669"/>
    <property type="project" value="InterPro"/>
</dbReference>
<keyword evidence="9 10" id="KW-0472">Membrane</keyword>
<comment type="subcellular location">
    <subcellularLocation>
        <location evidence="2">Cell membrane</location>
        <topology evidence="2">Single-pass membrane protein</topology>
    </subcellularLocation>
</comment>
<reference evidence="11" key="1">
    <citation type="journal article" date="2020" name="mSystems">
        <title>Genome- and Community-Level Interaction Insights into Carbon Utilization and Element Cycling Functions of Hydrothermarchaeota in Hydrothermal Sediment.</title>
        <authorList>
            <person name="Zhou Z."/>
            <person name="Liu Y."/>
            <person name="Xu W."/>
            <person name="Pan J."/>
            <person name="Luo Z.H."/>
            <person name="Li M."/>
        </authorList>
    </citation>
    <scope>NUCLEOTIDE SEQUENCE [LARGE SCALE GENOMIC DNA]</scope>
    <source>
        <strain evidence="11">HyVt-233</strain>
    </source>
</reference>
<dbReference type="InterPro" id="IPR005503">
    <property type="entry name" value="FliL"/>
</dbReference>
<dbReference type="GO" id="GO:0005886">
    <property type="term" value="C:plasma membrane"/>
    <property type="evidence" value="ECO:0007669"/>
    <property type="project" value="UniProtKB-SubCell"/>
</dbReference>
<evidence type="ECO:0000256" key="4">
    <source>
        <dbReference type="ARBA" id="ARBA00022475"/>
    </source>
</evidence>
<dbReference type="AlphaFoldDB" id="A0A7C0YAD9"/>
<evidence type="ECO:0000256" key="9">
    <source>
        <dbReference type="ARBA" id="ARBA00023136"/>
    </source>
</evidence>
<keyword evidence="4 10" id="KW-1003">Cell membrane</keyword>
<evidence type="ECO:0000313" key="11">
    <source>
        <dbReference type="EMBL" id="HDD44871.1"/>
    </source>
</evidence>
<evidence type="ECO:0000256" key="3">
    <source>
        <dbReference type="ARBA" id="ARBA00008281"/>
    </source>
</evidence>
<keyword evidence="5 10" id="KW-0145">Chemotaxis</keyword>
<evidence type="ECO:0000256" key="2">
    <source>
        <dbReference type="ARBA" id="ARBA00004162"/>
    </source>
</evidence>
<keyword evidence="8 10" id="KW-1133">Transmembrane helix</keyword>
<keyword evidence="7 10" id="KW-0283">Flagellar rotation</keyword>
<comment type="function">
    <text evidence="1 10">Controls the rotational direction of flagella during chemotaxis.</text>
</comment>
<keyword evidence="11" id="KW-0282">Flagellum</keyword>
<gene>
    <name evidence="11" type="ORF">ENG63_08450</name>
</gene>
<evidence type="ECO:0000256" key="5">
    <source>
        <dbReference type="ARBA" id="ARBA00022500"/>
    </source>
</evidence>
<comment type="caution">
    <text evidence="11">The sequence shown here is derived from an EMBL/GenBank/DDBJ whole genome shotgun (WGS) entry which is preliminary data.</text>
</comment>
<dbReference type="PANTHER" id="PTHR35091:SF2">
    <property type="entry name" value="FLAGELLAR PROTEIN FLIL"/>
    <property type="match status" value="1"/>
</dbReference>
<organism evidence="11">
    <name type="scientific">Desulfofervidus auxilii</name>
    <dbReference type="NCBI Taxonomy" id="1621989"/>
    <lineage>
        <taxon>Bacteria</taxon>
        <taxon>Pseudomonadati</taxon>
        <taxon>Thermodesulfobacteriota</taxon>
        <taxon>Candidatus Desulfofervidia</taxon>
        <taxon>Candidatus Desulfofervidales</taxon>
        <taxon>Candidatus Desulfofervidaceae</taxon>
        <taxon>Candidatus Desulfofervidus</taxon>
    </lineage>
</organism>
<dbReference type="PANTHER" id="PTHR35091">
    <property type="entry name" value="FLAGELLAR PROTEIN FLIL"/>
    <property type="match status" value="1"/>
</dbReference>
<protein>
    <recommendedName>
        <fullName evidence="10">Flagellar protein FliL</fullName>
    </recommendedName>
</protein>
<sequence>MAEEETQKLEEKKRDFLKLIMVISQILTLLLVVAIFVYFKFFFSLPTVPATVELQEKIKKQEESTIQKQVISHLDPFVVNLLDEGGRRFLKVTIDLVVESEKVSKEIGERLPEIRDLIIVCLSDKSFNEISDQMGKMRLRNEIKQQLNSILTTGKVTKVLFTEFVVQ</sequence>
<comment type="similarity">
    <text evidence="3 10">Belongs to the FliL family.</text>
</comment>
<evidence type="ECO:0000256" key="8">
    <source>
        <dbReference type="ARBA" id="ARBA00022989"/>
    </source>
</evidence>
<dbReference type="Pfam" id="PF03748">
    <property type="entry name" value="FliL"/>
    <property type="match status" value="1"/>
</dbReference>
<evidence type="ECO:0000256" key="7">
    <source>
        <dbReference type="ARBA" id="ARBA00022779"/>
    </source>
</evidence>
<dbReference type="GO" id="GO:0071978">
    <property type="term" value="P:bacterial-type flagellum-dependent swarming motility"/>
    <property type="evidence" value="ECO:0007669"/>
    <property type="project" value="TreeGrafter"/>
</dbReference>
<proteinExistence type="inferred from homology"/>
<accession>A0A7C0YAD9</accession>